<dbReference type="SMART" id="SM01251">
    <property type="entry name" value="KbaA"/>
    <property type="match status" value="1"/>
</dbReference>
<gene>
    <name evidence="3" type="ORF">DFR61_1802</name>
    <name evidence="2" type="ORF">NCTC10597_02906</name>
</gene>
<evidence type="ECO:0000313" key="2">
    <source>
        <dbReference type="EMBL" id="STX11099.1"/>
    </source>
</evidence>
<dbReference type="OrthoDB" id="2374256at2"/>
<dbReference type="Proteomes" id="UP000254330">
    <property type="component" value="Unassembled WGS sequence"/>
</dbReference>
<feature type="transmembrane region" description="Helical" evidence="1">
    <location>
        <begin position="178"/>
        <end position="198"/>
    </location>
</feature>
<dbReference type="InterPro" id="IPR024164">
    <property type="entry name" value="KinB-signalling_activ"/>
</dbReference>
<dbReference type="EMBL" id="UGNP01000001">
    <property type="protein sequence ID" value="STX11099.1"/>
    <property type="molecule type" value="Genomic_DNA"/>
</dbReference>
<dbReference type="PIRSF" id="PIRSF029886">
    <property type="entry name" value="KBAA"/>
    <property type="match status" value="1"/>
</dbReference>
<accession>A0A8B4QEM3</accession>
<organism evidence="2 4">
    <name type="scientific">Kurthia zopfii</name>
    <dbReference type="NCBI Taxonomy" id="1650"/>
    <lineage>
        <taxon>Bacteria</taxon>
        <taxon>Bacillati</taxon>
        <taxon>Bacillota</taxon>
        <taxon>Bacilli</taxon>
        <taxon>Bacillales</taxon>
        <taxon>Caryophanaceae</taxon>
        <taxon>Kurthia</taxon>
    </lineage>
</organism>
<evidence type="ECO:0000256" key="1">
    <source>
        <dbReference type="SAM" id="Phobius"/>
    </source>
</evidence>
<comment type="caution">
    <text evidence="2">The sequence shown here is derived from an EMBL/GenBank/DDBJ whole genome shotgun (WGS) entry which is preliminary data.</text>
</comment>
<name>A0A8B4QEM3_9BACL</name>
<keyword evidence="1" id="KW-0812">Transmembrane</keyword>
<keyword evidence="5" id="KW-1185">Reference proteome</keyword>
<feature type="transmembrane region" description="Helical" evidence="1">
    <location>
        <begin position="150"/>
        <end position="172"/>
    </location>
</feature>
<evidence type="ECO:0000313" key="5">
    <source>
        <dbReference type="Proteomes" id="UP000294641"/>
    </source>
</evidence>
<keyword evidence="1" id="KW-0472">Membrane</keyword>
<dbReference type="GO" id="GO:0045881">
    <property type="term" value="P:positive regulation of sporulation resulting in formation of a cellular spore"/>
    <property type="evidence" value="ECO:0007669"/>
    <property type="project" value="InterPro"/>
</dbReference>
<keyword evidence="1" id="KW-1133">Transmembrane helix</keyword>
<dbReference type="AlphaFoldDB" id="A0A8B4QEM3"/>
<proteinExistence type="predicted"/>
<feature type="transmembrane region" description="Helical" evidence="1">
    <location>
        <begin position="86"/>
        <end position="106"/>
    </location>
</feature>
<reference evidence="2 4" key="1">
    <citation type="submission" date="2018-06" db="EMBL/GenBank/DDBJ databases">
        <authorList>
            <consortium name="Pathogen Informatics"/>
            <person name="Doyle S."/>
        </authorList>
    </citation>
    <scope>NUCLEOTIDE SEQUENCE [LARGE SCALE GENOMIC DNA]</scope>
    <source>
        <strain evidence="2 4">NCTC10597</strain>
    </source>
</reference>
<reference evidence="3 5" key="2">
    <citation type="submission" date="2019-03" db="EMBL/GenBank/DDBJ databases">
        <title>Genomic Encyclopedia of Type Strains, Phase IV (KMG-IV): sequencing the most valuable type-strain genomes for metagenomic binning, comparative biology and taxonomic classification.</title>
        <authorList>
            <person name="Goeker M."/>
        </authorList>
    </citation>
    <scope>NUCLEOTIDE SEQUENCE [LARGE SCALE GENOMIC DNA]</scope>
    <source>
        <strain evidence="3 5">DSM 20580</strain>
    </source>
</reference>
<dbReference type="EMBL" id="SNZG01000080">
    <property type="protein sequence ID" value="TDR31190.1"/>
    <property type="molecule type" value="Genomic_DNA"/>
</dbReference>
<sequence length="229" mass="26312">MTIRNWMRFFINSLLIGGVITGLVSLFIRWDDFYRTYYEAGEWGELGAAFLWFVVLGFTMSVVAQTGYFAYLTVHQIGVNLFRSLTLWNWVQLLLIVITIVDLILFRFKPHASTLGDWGFYLGLLAILLIAAVITAFLKVKLTGKKHVFISALFFMIVVSTLEWLIGLWIQSSEGGDAYIALLLFPIIAVNMYQLLILPKYNAKSEADLKKRADRRKLRKEEEVQLQSK</sequence>
<feature type="transmembrane region" description="Helical" evidence="1">
    <location>
        <begin position="118"/>
        <end position="138"/>
    </location>
</feature>
<evidence type="ECO:0000313" key="4">
    <source>
        <dbReference type="Proteomes" id="UP000254330"/>
    </source>
</evidence>
<evidence type="ECO:0000313" key="3">
    <source>
        <dbReference type="EMBL" id="TDR31190.1"/>
    </source>
</evidence>
<protein>
    <submittedName>
        <fullName evidence="3">KinB signaling pathway activation protein</fullName>
    </submittedName>
</protein>
<feature type="transmembrane region" description="Helical" evidence="1">
    <location>
        <begin position="50"/>
        <end position="74"/>
    </location>
</feature>
<dbReference type="Pfam" id="PF14089">
    <property type="entry name" value="KbaA"/>
    <property type="match status" value="1"/>
</dbReference>
<dbReference type="RefSeq" id="WP_109350938.1">
    <property type="nucleotide sequence ID" value="NZ_BJUE01000113.1"/>
</dbReference>
<dbReference type="Proteomes" id="UP000294641">
    <property type="component" value="Unassembled WGS sequence"/>
</dbReference>
<feature type="transmembrane region" description="Helical" evidence="1">
    <location>
        <begin position="9"/>
        <end position="30"/>
    </location>
</feature>